<dbReference type="AlphaFoldDB" id="A0A6J5YEF8"/>
<dbReference type="SMART" id="SM00327">
    <property type="entry name" value="VWA"/>
    <property type="match status" value="1"/>
</dbReference>
<sequence>MGKNNRVRYSRWDGTQVGFDLDATDIFSEITDDLLYHGDLNAALRRMMQTGFDTKDGQRMQGMREMLEKLRKKRREALENHDLGGVYDDIARGLRDVVDTERDALDAAANEARESGDARRQELTDQTNAERHAALDLLSPDLAGMVRDLQNYEFTSAEAREKFEQLIDQLREQLMQQYVDQMSGAVEGMTPEDMARMKDMFAELNQMLEARQRGEEPDFDGFMERFGDFFPENPQNLDELLEIMARRMAAAQAMLNSMTPEQRAQLQALSDQLMDDMDLRWQVDQLGQNLQQMFPDMNWGEQYDFSGQDPLNMAEANQLLQELGDLDQLENMLSGASSPGALAEVDIDRARELLGEETARSLEQMAELARRLEESGLVENKEGRLELTPRGIRQIGKNSLDELFTKMAMDKAGQHEISRIGIGHERDYSTKPYEFGDPFNLDIGRTVRNAIQRAGSGSPVRLTPDDFEVERTEHMVRSSTVLMIDLSLSMPMRDNFLPAKKVTMALHSLITSKFPRDYMGIVGFSESARELKPEQLPEVSWDFVYGTNMQHGLQIARRLLSRQTGTKQIIMITDGEPTAHITQSGDVYFNYPPVQATVDATLKEVMLCTRDNIRINTFVLDATPDLRHFIEKLTELNRGRAFFTTPETLGDYVLVDFIEHKRQLLRGRRAG</sequence>
<dbReference type="EMBL" id="CAFBNC010000062">
    <property type="protein sequence ID" value="CAB4940545.1"/>
    <property type="molecule type" value="Genomic_DNA"/>
</dbReference>
<name>A0A6J5YEF8_9ZZZZ</name>
<dbReference type="EMBL" id="CAEMXZ010000016">
    <property type="protein sequence ID" value="CAB4322817.1"/>
    <property type="molecule type" value="Genomic_DNA"/>
</dbReference>
<dbReference type="InterPro" id="IPR036465">
    <property type="entry name" value="vWFA_dom_sf"/>
</dbReference>
<keyword evidence="1" id="KW-0175">Coiled coil</keyword>
<evidence type="ECO:0000256" key="2">
    <source>
        <dbReference type="SAM" id="MobiDB-lite"/>
    </source>
</evidence>
<dbReference type="CDD" id="cd00198">
    <property type="entry name" value="vWFA"/>
    <property type="match status" value="1"/>
</dbReference>
<dbReference type="InterPro" id="IPR002035">
    <property type="entry name" value="VWF_A"/>
</dbReference>
<evidence type="ECO:0000256" key="1">
    <source>
        <dbReference type="SAM" id="Coils"/>
    </source>
</evidence>
<organism evidence="4">
    <name type="scientific">freshwater metagenome</name>
    <dbReference type="NCBI Taxonomy" id="449393"/>
    <lineage>
        <taxon>unclassified sequences</taxon>
        <taxon>metagenomes</taxon>
        <taxon>ecological metagenomes</taxon>
    </lineage>
</organism>
<feature type="coiled-coil region" evidence="1">
    <location>
        <begin position="149"/>
        <end position="180"/>
    </location>
</feature>
<gene>
    <name evidence="4" type="ORF">UFOPK1392_00554</name>
    <name evidence="5" type="ORF">UFOPK3733_01265</name>
</gene>
<feature type="region of interest" description="Disordered" evidence="2">
    <location>
        <begin position="108"/>
        <end position="127"/>
    </location>
</feature>
<dbReference type="Pfam" id="PF13519">
    <property type="entry name" value="VWA_2"/>
    <property type="match status" value="1"/>
</dbReference>
<evidence type="ECO:0000259" key="3">
    <source>
        <dbReference type="SMART" id="SM00327"/>
    </source>
</evidence>
<dbReference type="SUPFAM" id="SSF53300">
    <property type="entry name" value="vWA-like"/>
    <property type="match status" value="1"/>
</dbReference>
<protein>
    <submittedName>
        <fullName evidence="4">Unannotated protein</fullName>
    </submittedName>
</protein>
<proteinExistence type="predicted"/>
<reference evidence="4" key="1">
    <citation type="submission" date="2020-05" db="EMBL/GenBank/DDBJ databases">
        <authorList>
            <person name="Chiriac C."/>
            <person name="Salcher M."/>
            <person name="Ghai R."/>
            <person name="Kavagutti S V."/>
        </authorList>
    </citation>
    <scope>NUCLEOTIDE SEQUENCE</scope>
</reference>
<accession>A0A6J5YEF8</accession>
<dbReference type="Gene3D" id="3.40.50.410">
    <property type="entry name" value="von Willebrand factor, type A domain"/>
    <property type="match status" value="1"/>
</dbReference>
<evidence type="ECO:0000313" key="4">
    <source>
        <dbReference type="EMBL" id="CAB4322817.1"/>
    </source>
</evidence>
<feature type="domain" description="VWFA" evidence="3">
    <location>
        <begin position="477"/>
        <end position="657"/>
    </location>
</feature>
<evidence type="ECO:0000313" key="5">
    <source>
        <dbReference type="EMBL" id="CAB4940545.1"/>
    </source>
</evidence>